<keyword evidence="6" id="KW-0732">Signal</keyword>
<dbReference type="Proteomes" id="UP000694906">
    <property type="component" value="Unplaced"/>
</dbReference>
<keyword evidence="5" id="KW-1015">Disulfide bond</keyword>
<dbReference type="InterPro" id="IPR042167">
    <property type="entry name" value="SPINK2"/>
</dbReference>
<dbReference type="PANTHER" id="PTHR47608:SF1">
    <property type="entry name" value="SERINE PROTEASE INHIBITOR KAZAL-TYPE 2"/>
    <property type="match status" value="1"/>
</dbReference>
<evidence type="ECO:0000256" key="6">
    <source>
        <dbReference type="SAM" id="SignalP"/>
    </source>
</evidence>
<evidence type="ECO:0000259" key="7">
    <source>
        <dbReference type="PROSITE" id="PS51465"/>
    </source>
</evidence>
<dbReference type="GO" id="GO:0007286">
    <property type="term" value="P:spermatid development"/>
    <property type="evidence" value="ECO:0007669"/>
    <property type="project" value="InterPro"/>
</dbReference>
<gene>
    <name evidence="8" type="primary">SPINK2</name>
    <name evidence="10" type="synonym">Spink2</name>
</gene>
<evidence type="ECO:0000313" key="9">
    <source>
        <dbReference type="Proteomes" id="UP000694906"/>
    </source>
</evidence>
<dbReference type="SUPFAM" id="SSF100895">
    <property type="entry name" value="Kazal-type serine protease inhibitors"/>
    <property type="match status" value="1"/>
</dbReference>
<dbReference type="EMBL" id="GEBF01000202">
    <property type="protein sequence ID" value="JAO03431.1"/>
    <property type="molecule type" value="Transcribed_RNA"/>
</dbReference>
<protein>
    <submittedName>
        <fullName evidence="8 10">Serine protease inhibitor Kazal-type 2</fullName>
    </submittedName>
</protein>
<evidence type="ECO:0000313" key="10">
    <source>
        <dbReference type="RefSeq" id="XP_012929392.2"/>
    </source>
</evidence>
<keyword evidence="3 10" id="KW-0646">Protease inhibitor</keyword>
<evidence type="ECO:0000256" key="4">
    <source>
        <dbReference type="ARBA" id="ARBA00022900"/>
    </source>
</evidence>
<comment type="subcellular location">
    <subcellularLocation>
        <location evidence="1">Secreted</location>
    </subcellularLocation>
</comment>
<accession>A0A0P6K8X9</accession>
<dbReference type="PROSITE" id="PS00282">
    <property type="entry name" value="KAZAL_1"/>
    <property type="match status" value="1"/>
</dbReference>
<dbReference type="GeneID" id="101719243"/>
<dbReference type="RefSeq" id="XP_012929392.2">
    <property type="nucleotide sequence ID" value="XM_013073938.2"/>
</dbReference>
<dbReference type="PROSITE" id="PS51465">
    <property type="entry name" value="KAZAL_2"/>
    <property type="match status" value="1"/>
</dbReference>
<dbReference type="KEGG" id="hgl:101719243"/>
<organism evidence="8">
    <name type="scientific">Heterocephalus glaber</name>
    <name type="common">Naked mole rat</name>
    <dbReference type="NCBI Taxonomy" id="10181"/>
    <lineage>
        <taxon>Eukaryota</taxon>
        <taxon>Metazoa</taxon>
        <taxon>Chordata</taxon>
        <taxon>Craniata</taxon>
        <taxon>Vertebrata</taxon>
        <taxon>Euteleostomi</taxon>
        <taxon>Mammalia</taxon>
        <taxon>Eutheria</taxon>
        <taxon>Euarchontoglires</taxon>
        <taxon>Glires</taxon>
        <taxon>Rodentia</taxon>
        <taxon>Hystricomorpha</taxon>
        <taxon>Bathyergidae</taxon>
        <taxon>Heterocephalus</taxon>
    </lineage>
</organism>
<dbReference type="SMART" id="SM00280">
    <property type="entry name" value="KAZAL"/>
    <property type="match status" value="1"/>
</dbReference>
<sequence>MDSARVGPGGRGSSGGSERMAFAALCWALLLLAGDYAASVERADGGPRTPNCTRYQLPGCPKNLDPVCGSDLSTYANECLLCLKIWEDRRDIKIISNEPC</sequence>
<dbReference type="OrthoDB" id="126772at2759"/>
<dbReference type="GO" id="GO:0005576">
    <property type="term" value="C:extracellular region"/>
    <property type="evidence" value="ECO:0007669"/>
    <property type="project" value="UniProtKB-SubCell"/>
</dbReference>
<dbReference type="InterPro" id="IPR002350">
    <property type="entry name" value="Kazal_dom"/>
</dbReference>
<evidence type="ECO:0000313" key="8">
    <source>
        <dbReference type="EMBL" id="JAO03431.1"/>
    </source>
</evidence>
<dbReference type="InterPro" id="IPR036058">
    <property type="entry name" value="Kazal_dom_sf"/>
</dbReference>
<keyword evidence="4 10" id="KW-0722">Serine protease inhibitor</keyword>
<reference evidence="8" key="1">
    <citation type="submission" date="2015-10" db="EMBL/GenBank/DDBJ databases">
        <title>FRAMA: From RNA-seq data to annotated mRNA assemblies.</title>
        <authorList>
            <person name="Bens M."/>
            <person name="Sahm A."/>
            <person name="Jahn N."/>
            <person name="Morhart M."/>
            <person name="Holtze S."/>
            <person name="Hildebrandt T.B."/>
            <person name="Platzer M."/>
            <person name="Szafranski K."/>
        </authorList>
    </citation>
    <scope>NUCLEOTIDE SEQUENCE</scope>
    <source>
        <tissue evidence="8">Testis</tissue>
    </source>
</reference>
<dbReference type="PANTHER" id="PTHR47608">
    <property type="entry name" value="SERINE PROTEASE INHIBITOR KAZAL-TYPE 2, SPINK2"/>
    <property type="match status" value="1"/>
</dbReference>
<evidence type="ECO:0000256" key="5">
    <source>
        <dbReference type="ARBA" id="ARBA00023157"/>
    </source>
</evidence>
<keyword evidence="2" id="KW-0964">Secreted</keyword>
<feature type="signal peptide" evidence="6">
    <location>
        <begin position="1"/>
        <end position="37"/>
    </location>
</feature>
<dbReference type="GO" id="GO:0004867">
    <property type="term" value="F:serine-type endopeptidase inhibitor activity"/>
    <property type="evidence" value="ECO:0007669"/>
    <property type="project" value="UniProtKB-KW"/>
</dbReference>
<dbReference type="Pfam" id="PF00050">
    <property type="entry name" value="Kazal_1"/>
    <property type="match status" value="1"/>
</dbReference>
<dbReference type="Gene3D" id="3.30.60.30">
    <property type="match status" value="1"/>
</dbReference>
<feature type="domain" description="Kazal-like" evidence="7">
    <location>
        <begin position="46"/>
        <end position="100"/>
    </location>
</feature>
<name>A0A0P6K8X9_HETGA</name>
<feature type="chain" id="PRO_5044545543" evidence="6">
    <location>
        <begin position="38"/>
        <end position="100"/>
    </location>
</feature>
<proteinExistence type="predicted"/>
<dbReference type="FunFam" id="3.30.60.30:FF:000031">
    <property type="entry name" value="Serine protease inhibitor Kazal-type 2"/>
    <property type="match status" value="1"/>
</dbReference>
<evidence type="ECO:0000256" key="3">
    <source>
        <dbReference type="ARBA" id="ARBA00022690"/>
    </source>
</evidence>
<dbReference type="AlphaFoldDB" id="A0A0P6K8X9"/>
<evidence type="ECO:0000256" key="2">
    <source>
        <dbReference type="ARBA" id="ARBA00022525"/>
    </source>
</evidence>
<reference evidence="10" key="2">
    <citation type="submission" date="2025-04" db="UniProtKB">
        <authorList>
            <consortium name="RefSeq"/>
        </authorList>
    </citation>
    <scope>IDENTIFICATION</scope>
</reference>
<evidence type="ECO:0000256" key="1">
    <source>
        <dbReference type="ARBA" id="ARBA00004613"/>
    </source>
</evidence>
<keyword evidence="9" id="KW-1185">Reference proteome</keyword>